<keyword evidence="3" id="KW-1185">Reference proteome</keyword>
<dbReference type="InterPro" id="IPR053137">
    <property type="entry name" value="NLR-like"/>
</dbReference>
<dbReference type="PANTHER" id="PTHR46082:SF6">
    <property type="entry name" value="AAA+ ATPASE DOMAIN-CONTAINING PROTEIN-RELATED"/>
    <property type="match status" value="1"/>
</dbReference>
<dbReference type="SUPFAM" id="SSF53167">
    <property type="entry name" value="Purine and uridine phosphorylases"/>
    <property type="match status" value="1"/>
</dbReference>
<dbReference type="Pfam" id="PF05729">
    <property type="entry name" value="NACHT"/>
    <property type="match status" value="1"/>
</dbReference>
<dbReference type="EMBL" id="AMGV01000002">
    <property type="protein sequence ID" value="KEF61175.1"/>
    <property type="molecule type" value="Genomic_DNA"/>
</dbReference>
<comment type="caution">
    <text evidence="2">The sequence shown here is derived from an EMBL/GenBank/DDBJ whole genome shotgun (WGS) entry which is preliminary data.</text>
</comment>
<dbReference type="InterPro" id="IPR035994">
    <property type="entry name" value="Nucleoside_phosphorylase_sf"/>
</dbReference>
<dbReference type="Gene3D" id="3.40.50.300">
    <property type="entry name" value="P-loop containing nucleotide triphosphate hydrolases"/>
    <property type="match status" value="1"/>
</dbReference>
<evidence type="ECO:0000313" key="2">
    <source>
        <dbReference type="EMBL" id="KEF61175.1"/>
    </source>
</evidence>
<dbReference type="PRINTS" id="PR00381">
    <property type="entry name" value="KINESINLIGHT"/>
</dbReference>
<organism evidence="2 3">
    <name type="scientific">Exophiala aquamarina CBS 119918</name>
    <dbReference type="NCBI Taxonomy" id="1182545"/>
    <lineage>
        <taxon>Eukaryota</taxon>
        <taxon>Fungi</taxon>
        <taxon>Dikarya</taxon>
        <taxon>Ascomycota</taxon>
        <taxon>Pezizomycotina</taxon>
        <taxon>Eurotiomycetes</taxon>
        <taxon>Chaetothyriomycetidae</taxon>
        <taxon>Chaetothyriales</taxon>
        <taxon>Herpotrichiellaceae</taxon>
        <taxon>Exophiala</taxon>
    </lineage>
</organism>
<sequence>MPLRPSRSSDYTVGWISAIQTEYVVACELLDEEYDPLPLNWENDNNVYTFGRISSHLVVLACLPKGKYGLTSATSVAKDMLRSFPSLRFGLMVGIGGGAPSSKHDIRLGDVVVSTPVGSSGGVIHYEFGKAIQNKAFLRTGSLSPSPPLLLAAIHQLSSLHERRGHQILKTIDDLVDGNSRLQKYRRPALEADVLYRATFTHADEGKSCKDICNPDIAETVLRVVRGPDHDDPAIHYGLIASADRLMRDAQVRDALAEAEDVLCFEMEAAGLMDSFPCAVIRGICDYADTHKNDVWQGYAAATAAAYARELLVTIPSGPHVDAPVPKSSTHPALVITPSKILFTVPFGRDPLFVSRTSIFKAVEDGLRENQRAVLYGLGGTGKSQIAIEFAHLYHREHPESHVLWIYAATHSRFTQSCQKITSWLRLPGSEDATKDMCSLLARWLDDEENGPWLLVLDGADDDDTILGQHTPNPAPVEPVIDFLPRLLSPTRQLLFTTRSRDIADSLVAAGTPIQVGPFSAEEAQLLLTRKLENEITIPSDGSGDKLLELLGYVPLAITQAAAFIRRNGGHFRQYLDAFEHSASDRNLQLSVELQDHRRERGLPNSIFRTWKLSFDQIQQQDPEAADLLSLMSLLDGQSIPEELIRDPRSSEMARRYSFGTIFSYSLANQSRNNTLSMHPLVQMSVRYWLECEDRMDEFVQKVVELLASNFPTVQYENRAVCQSLRPQAVTALQYQASCDGFGAQLLHKLAWFELDSGYLEQAESHVRKSYDARQRILGEGSLETLSTLSLYATILQARGKYVAAQDMQERALDSRREILGSDHPHTIRTMNNLATILRDRGKYDTAEELHRKALAAREKLLGHTHPDTLISVNNLALLLRDQGKYEAAEELHRRALEGQKETLGPRHPSTLTKLHNLALILTDQGKYQNAEQLHREALKGREEALGLNHPDTLKSLNNLGTVLANQGKFDEAEEVSRRALMGREKSVGPDHPDTLKSLNNLANVLVSQDMFQEAEKLQKAALEGRERVLGMSHPDTLRSVRDMAFMDRLAGRLEESAKKYERALEGFRLVLGESHPATRNCTQQHERLKADLEDSDTLEIQAVGRKKRKVYRRRARKAAND</sequence>
<dbReference type="Pfam" id="PF13374">
    <property type="entry name" value="TPR_10"/>
    <property type="match status" value="1"/>
</dbReference>
<dbReference type="InterPro" id="IPR027417">
    <property type="entry name" value="P-loop_NTPase"/>
</dbReference>
<proteinExistence type="predicted"/>
<dbReference type="RefSeq" id="XP_013263765.1">
    <property type="nucleotide sequence ID" value="XM_013408311.1"/>
</dbReference>
<evidence type="ECO:0000313" key="3">
    <source>
        <dbReference type="Proteomes" id="UP000027920"/>
    </source>
</evidence>
<evidence type="ECO:0000259" key="1">
    <source>
        <dbReference type="Pfam" id="PF05729"/>
    </source>
</evidence>
<dbReference type="InterPro" id="IPR019734">
    <property type="entry name" value="TPR_rpt"/>
</dbReference>
<dbReference type="InterPro" id="IPR007111">
    <property type="entry name" value="NACHT_NTPase"/>
</dbReference>
<dbReference type="STRING" id="1182545.A0A072PZV1"/>
<dbReference type="NCBIfam" id="NF040586">
    <property type="entry name" value="FxSxx_TPR"/>
    <property type="match status" value="1"/>
</dbReference>
<dbReference type="GeneID" id="25277681"/>
<dbReference type="GO" id="GO:0009116">
    <property type="term" value="P:nucleoside metabolic process"/>
    <property type="evidence" value="ECO:0007669"/>
    <property type="project" value="InterPro"/>
</dbReference>
<gene>
    <name evidence="2" type="ORF">A1O9_02740</name>
</gene>
<name>A0A072PZV1_9EURO</name>
<dbReference type="SUPFAM" id="SSF52540">
    <property type="entry name" value="P-loop containing nucleoside triphosphate hydrolases"/>
    <property type="match status" value="1"/>
</dbReference>
<dbReference type="Gene3D" id="1.25.40.10">
    <property type="entry name" value="Tetratricopeptide repeat domain"/>
    <property type="match status" value="2"/>
</dbReference>
<dbReference type="HOGENOM" id="CLU_000288_125_3_1"/>
<dbReference type="InterPro" id="IPR011990">
    <property type="entry name" value="TPR-like_helical_dom_sf"/>
</dbReference>
<protein>
    <recommendedName>
        <fullName evidence="1">NACHT domain-containing protein</fullName>
    </recommendedName>
</protein>
<dbReference type="GO" id="GO:0003824">
    <property type="term" value="F:catalytic activity"/>
    <property type="evidence" value="ECO:0007669"/>
    <property type="project" value="InterPro"/>
</dbReference>
<feature type="domain" description="NACHT" evidence="1">
    <location>
        <begin position="373"/>
        <end position="534"/>
    </location>
</feature>
<dbReference type="SUPFAM" id="SSF48452">
    <property type="entry name" value="TPR-like"/>
    <property type="match status" value="3"/>
</dbReference>
<dbReference type="AlphaFoldDB" id="A0A072PZV1"/>
<dbReference type="OrthoDB" id="4120585at2759"/>
<accession>A0A072PZV1</accession>
<dbReference type="PANTHER" id="PTHR46082">
    <property type="entry name" value="ATP/GTP-BINDING PROTEIN-RELATED"/>
    <property type="match status" value="1"/>
</dbReference>
<dbReference type="SMART" id="SM00028">
    <property type="entry name" value="TPR"/>
    <property type="match status" value="5"/>
</dbReference>
<dbReference type="VEuPathDB" id="FungiDB:A1O9_02740"/>
<reference evidence="2 3" key="1">
    <citation type="submission" date="2013-03" db="EMBL/GenBank/DDBJ databases">
        <title>The Genome Sequence of Exophiala aquamarina CBS 119918.</title>
        <authorList>
            <consortium name="The Broad Institute Genomics Platform"/>
            <person name="Cuomo C."/>
            <person name="de Hoog S."/>
            <person name="Gorbushina A."/>
            <person name="Walker B."/>
            <person name="Young S.K."/>
            <person name="Zeng Q."/>
            <person name="Gargeya S."/>
            <person name="Fitzgerald M."/>
            <person name="Haas B."/>
            <person name="Abouelleil A."/>
            <person name="Allen A.W."/>
            <person name="Alvarado L."/>
            <person name="Arachchi H.M."/>
            <person name="Berlin A.M."/>
            <person name="Chapman S.B."/>
            <person name="Gainer-Dewar J."/>
            <person name="Goldberg J."/>
            <person name="Griggs A."/>
            <person name="Gujja S."/>
            <person name="Hansen M."/>
            <person name="Howarth C."/>
            <person name="Imamovic A."/>
            <person name="Ireland A."/>
            <person name="Larimer J."/>
            <person name="McCowan C."/>
            <person name="Murphy C."/>
            <person name="Pearson M."/>
            <person name="Poon T.W."/>
            <person name="Priest M."/>
            <person name="Roberts A."/>
            <person name="Saif S."/>
            <person name="Shea T."/>
            <person name="Sisk P."/>
            <person name="Sykes S."/>
            <person name="Wortman J."/>
            <person name="Nusbaum C."/>
            <person name="Birren B."/>
        </authorList>
    </citation>
    <scope>NUCLEOTIDE SEQUENCE [LARGE SCALE GENOMIC DNA]</scope>
    <source>
        <strain evidence="2 3">CBS 119918</strain>
    </source>
</reference>
<dbReference type="Gene3D" id="3.40.50.1580">
    <property type="entry name" value="Nucleoside phosphorylase domain"/>
    <property type="match status" value="1"/>
</dbReference>
<dbReference type="Proteomes" id="UP000027920">
    <property type="component" value="Unassembled WGS sequence"/>
</dbReference>
<dbReference type="Pfam" id="PF13424">
    <property type="entry name" value="TPR_12"/>
    <property type="match status" value="3"/>
</dbReference>